<accession>A0ABQ4LKX6</accession>
<feature type="domain" description="HNH nuclease" evidence="1">
    <location>
        <begin position="6"/>
        <end position="76"/>
    </location>
</feature>
<dbReference type="EMBL" id="BORU01000003">
    <property type="protein sequence ID" value="GIO56910.1"/>
    <property type="molecule type" value="Genomic_DNA"/>
</dbReference>
<gene>
    <name evidence="2" type="ORF">J21TS7_52280</name>
</gene>
<comment type="caution">
    <text evidence="2">The sequence shown here is derived from an EMBL/GenBank/DDBJ whole genome shotgun (WGS) entry which is preliminary data.</text>
</comment>
<dbReference type="CDD" id="cd00085">
    <property type="entry name" value="HNHc"/>
    <property type="match status" value="1"/>
</dbReference>
<reference evidence="2 3" key="1">
    <citation type="submission" date="2021-03" db="EMBL/GenBank/DDBJ databases">
        <title>Antimicrobial resistance genes in bacteria isolated from Japanese honey, and their potential for conferring macrolide and lincosamide resistance in the American foulbrood pathogen Paenibacillus larvae.</title>
        <authorList>
            <person name="Okamoto M."/>
            <person name="Kumagai M."/>
            <person name="Kanamori H."/>
            <person name="Takamatsu D."/>
        </authorList>
    </citation>
    <scope>NUCLEOTIDE SEQUENCE [LARGE SCALE GENOMIC DNA]</scope>
    <source>
        <strain evidence="2 3">J21TS7</strain>
    </source>
</reference>
<sequence>MTIEANLRRAIWKAYHKKCFYCGEDVSWRELHIDHFIPRHLDSDLKREILSDLKLDVDFEFNSLKNLVPSHSSCNTGRKGKLVPKSINIVAGTLLITENQIPKILEIKEKLDLEEKYDENIAQMVAHIEKGYVTPEELYDHLSQDDESFVEAETIEANSARISTKNVMIYCNLPEFPEIHGSLLIAFRSLRIRDCYITFSHLEMVNKLFQGIGSCPESGFREFIVAYNATKECVVQLGNNRFTLSVDIVRQLCELIDKVAPVYINAVKAIESVFKTQNFSYSSNGRFKLLKISRSLWRNILEFAREHDYENGDTEWHIFDGRAAYLKICCEIPQDKVRDYRLFVYPEAEEREIWESFIYPDEEVWLCWEPSFLIDNKEDSVKFKNNIVWDAEYSYQWLKNRLIPVVLEYKKSKQKSFFHNLFKRRKFLMPTFETSDFTLSVISHNILTDIKNIEIMRNWIDEVQIFFATHSRHYLSVESIDGVYKAILLCLNYIKLNQGTLEYINIKLDGNGSLESIIKSVEQKLMDIRNRSSINGSNMEYTLRSLCVMLREGTIANEEKLVLELVFFLNVLGQEYAFLCDLERVRVLA</sequence>
<evidence type="ECO:0000313" key="2">
    <source>
        <dbReference type="EMBL" id="GIO56910.1"/>
    </source>
</evidence>
<name>A0ABQ4LKX6_9BACL</name>
<organism evidence="2 3">
    <name type="scientific">Paenibacillus cineris</name>
    <dbReference type="NCBI Taxonomy" id="237530"/>
    <lineage>
        <taxon>Bacteria</taxon>
        <taxon>Bacillati</taxon>
        <taxon>Bacillota</taxon>
        <taxon>Bacilli</taxon>
        <taxon>Bacillales</taxon>
        <taxon>Paenibacillaceae</taxon>
        <taxon>Paenibacillus</taxon>
    </lineage>
</organism>
<keyword evidence="3" id="KW-1185">Reference proteome</keyword>
<proteinExistence type="predicted"/>
<dbReference type="SMART" id="SM00507">
    <property type="entry name" value="HNHc"/>
    <property type="match status" value="1"/>
</dbReference>
<dbReference type="Proteomes" id="UP000676601">
    <property type="component" value="Unassembled WGS sequence"/>
</dbReference>
<protein>
    <recommendedName>
        <fullName evidence="1">HNH nuclease domain-containing protein</fullName>
    </recommendedName>
</protein>
<evidence type="ECO:0000259" key="1">
    <source>
        <dbReference type="SMART" id="SM00507"/>
    </source>
</evidence>
<dbReference type="Gene3D" id="1.10.30.50">
    <property type="match status" value="1"/>
</dbReference>
<dbReference type="RefSeq" id="WP_212985408.1">
    <property type="nucleotide sequence ID" value="NZ_BORU01000003.1"/>
</dbReference>
<evidence type="ECO:0000313" key="3">
    <source>
        <dbReference type="Proteomes" id="UP000676601"/>
    </source>
</evidence>
<dbReference type="InterPro" id="IPR003615">
    <property type="entry name" value="HNH_nuc"/>
</dbReference>